<accession>A0A971ICX5</accession>
<evidence type="ECO:0000313" key="2">
    <source>
        <dbReference type="EMBL" id="NLT80090.1"/>
    </source>
</evidence>
<evidence type="ECO:0000313" key="3">
    <source>
        <dbReference type="Proteomes" id="UP000767327"/>
    </source>
</evidence>
<protein>
    <submittedName>
        <fullName evidence="2">Uncharacterized protein</fullName>
    </submittedName>
</protein>
<reference evidence="2" key="2">
    <citation type="submission" date="2020-01" db="EMBL/GenBank/DDBJ databases">
        <authorList>
            <person name="Campanaro S."/>
        </authorList>
    </citation>
    <scope>NUCLEOTIDE SEQUENCE</scope>
    <source>
        <strain evidence="2">AS01afH2WH_6</strain>
    </source>
</reference>
<comment type="caution">
    <text evidence="2">The sequence shown here is derived from an EMBL/GenBank/DDBJ whole genome shotgun (WGS) entry which is preliminary data.</text>
</comment>
<keyword evidence="1" id="KW-0812">Transmembrane</keyword>
<dbReference type="Proteomes" id="UP000767327">
    <property type="component" value="Unassembled WGS sequence"/>
</dbReference>
<proteinExistence type="predicted"/>
<evidence type="ECO:0000256" key="1">
    <source>
        <dbReference type="SAM" id="Phobius"/>
    </source>
</evidence>
<name>A0A971ICX5_9BIFI</name>
<dbReference type="AlphaFoldDB" id="A0A971ICX5"/>
<gene>
    <name evidence="2" type="ORF">GXW98_07400</name>
</gene>
<dbReference type="EMBL" id="JAAXZR010000025">
    <property type="protein sequence ID" value="NLT80090.1"/>
    <property type="molecule type" value="Genomic_DNA"/>
</dbReference>
<feature type="transmembrane region" description="Helical" evidence="1">
    <location>
        <begin position="23"/>
        <end position="46"/>
    </location>
</feature>
<dbReference type="RefSeq" id="WP_273174141.1">
    <property type="nucleotide sequence ID" value="NZ_JAAXZR010000025.1"/>
</dbReference>
<keyword evidence="1" id="KW-0472">Membrane</keyword>
<organism evidence="2 3">
    <name type="scientific">Bifidobacterium crudilactis</name>
    <dbReference type="NCBI Taxonomy" id="327277"/>
    <lineage>
        <taxon>Bacteria</taxon>
        <taxon>Bacillati</taxon>
        <taxon>Actinomycetota</taxon>
        <taxon>Actinomycetes</taxon>
        <taxon>Bifidobacteriales</taxon>
        <taxon>Bifidobacteriaceae</taxon>
        <taxon>Bifidobacterium</taxon>
    </lineage>
</organism>
<sequence length="175" mass="19538">MNKAVLADIDVSKLNVLGPQTTALLWFTVLACILFAVALGALAWYLGRPRPQVTKVVSSHSSEARSNPWRIRVQEILEAYQSDRISKEEAFLALAQTARDFASNATGRNMGSHTLLDLNIESRNVRQRGLDLLRQTIAALYPPEFADAMLNSQARDTTVDEASDWVLNLIDRWGR</sequence>
<keyword evidence="1" id="KW-1133">Transmembrane helix</keyword>
<reference evidence="2" key="1">
    <citation type="journal article" date="2020" name="Biotechnol. Biofuels">
        <title>New insights from the biogas microbiome by comprehensive genome-resolved metagenomics of nearly 1600 species originating from multiple anaerobic digesters.</title>
        <authorList>
            <person name="Campanaro S."/>
            <person name="Treu L."/>
            <person name="Rodriguez-R L.M."/>
            <person name="Kovalovszki A."/>
            <person name="Ziels R.M."/>
            <person name="Maus I."/>
            <person name="Zhu X."/>
            <person name="Kougias P.G."/>
            <person name="Basile A."/>
            <person name="Luo G."/>
            <person name="Schluter A."/>
            <person name="Konstantinidis K.T."/>
            <person name="Angelidaki I."/>
        </authorList>
    </citation>
    <scope>NUCLEOTIDE SEQUENCE</scope>
    <source>
        <strain evidence="2">AS01afH2WH_6</strain>
    </source>
</reference>
<dbReference type="PROSITE" id="PS51257">
    <property type="entry name" value="PROKAR_LIPOPROTEIN"/>
    <property type="match status" value="1"/>
</dbReference>